<evidence type="ECO:0000256" key="2">
    <source>
        <dbReference type="SAM" id="Phobius"/>
    </source>
</evidence>
<keyword evidence="2" id="KW-0472">Membrane</keyword>
<proteinExistence type="predicted"/>
<dbReference type="EMBL" id="OU342829">
    <property type="protein sequence ID" value="CAG7579692.1"/>
    <property type="molecule type" value="Genomic_DNA"/>
</dbReference>
<gene>
    <name evidence="3" type="ORF">SLAVMIC_00020</name>
</gene>
<accession>A0A8D9CAX7</accession>
<reference evidence="3" key="1">
    <citation type="submission" date="2021-06" db="EMBL/GenBank/DDBJ databases">
        <authorList>
            <person name="Gannon L."/>
            <person name="Redgwell R T."/>
            <person name="Michniewski S."/>
            <person name="Harrison D C."/>
            <person name="Millard A."/>
        </authorList>
    </citation>
    <scope>NUCLEOTIDE SEQUENCE</scope>
</reference>
<keyword evidence="2" id="KW-1133">Transmembrane helix</keyword>
<evidence type="ECO:0000256" key="1">
    <source>
        <dbReference type="SAM" id="Coils"/>
    </source>
</evidence>
<organism evidence="3">
    <name type="scientific">uncultured marine phage</name>
    <dbReference type="NCBI Taxonomy" id="707152"/>
    <lineage>
        <taxon>Viruses</taxon>
        <taxon>environmental samples</taxon>
    </lineage>
</organism>
<keyword evidence="2" id="KW-0812">Transmembrane</keyword>
<sequence>MKHLKKINAETLKTFEKFNSEEKLEEGWKNTLMGALAALSLNFNSIAQDLDNFTIVDRDAIELSESQEMDLKKEIEKTEKNLKNLMEDFDSDTKYVADGILDKISQLDFDTVTAGEVASINNQVVQLIKNHETGFSGDISDTRLKDLLITCSNDIRNTDASVQTLIDDYHNLNAELNSINNHKVDSKERAVIAAQTLGGFASFFLLLILWRIAANKKRKRKERERETFSFTSRNRD</sequence>
<protein>
    <submittedName>
        <fullName evidence="3">Uncharacterized protein</fullName>
    </submittedName>
</protein>
<feature type="coiled-coil region" evidence="1">
    <location>
        <begin position="61"/>
        <end position="92"/>
    </location>
</feature>
<feature type="transmembrane region" description="Helical" evidence="2">
    <location>
        <begin position="190"/>
        <end position="213"/>
    </location>
</feature>
<evidence type="ECO:0000313" key="3">
    <source>
        <dbReference type="EMBL" id="CAG7579692.1"/>
    </source>
</evidence>
<keyword evidence="1" id="KW-0175">Coiled coil</keyword>
<name>A0A8D9CAX7_9VIRU</name>